<organism evidence="2 3">
    <name type="scientific">Bacteroides eggerthii</name>
    <dbReference type="NCBI Taxonomy" id="28111"/>
    <lineage>
        <taxon>Bacteria</taxon>
        <taxon>Pseudomonadati</taxon>
        <taxon>Bacteroidota</taxon>
        <taxon>Bacteroidia</taxon>
        <taxon>Bacteroidales</taxon>
        <taxon>Bacteroidaceae</taxon>
        <taxon>Bacteroides</taxon>
    </lineage>
</organism>
<evidence type="ECO:0008006" key="4">
    <source>
        <dbReference type="Google" id="ProtNLM"/>
    </source>
</evidence>
<keyword evidence="1" id="KW-0812">Transmembrane</keyword>
<protein>
    <recommendedName>
        <fullName evidence="4">Lipoprotein</fullName>
    </recommendedName>
</protein>
<proteinExistence type="predicted"/>
<sequence length="157" mass="17999">MNLKNCFFILFILSFLIVGCRSSRSGSSHSDISMQYLRETNNNSVDIKNKLTRKLTAQDAQLRARVIEFYPLEPGDTTKHGSIKSITDLDFSSASKVDSTVEERQLACNSDTTSEQLVGKKIEDTTYQIKHLPWYQPFIPYIVFALVVVGIYYFRRK</sequence>
<name>A0A975Q6Z2_9BACE</name>
<gene>
    <name evidence="2" type="ORF">INE88_03789</name>
</gene>
<keyword evidence="1" id="KW-1133">Transmembrane helix</keyword>
<dbReference type="AlphaFoldDB" id="A0A975Q6Z2"/>
<dbReference type="EMBL" id="CP072227">
    <property type="protein sequence ID" value="QUT46944.1"/>
    <property type="molecule type" value="Genomic_DNA"/>
</dbReference>
<evidence type="ECO:0000256" key="1">
    <source>
        <dbReference type="SAM" id="Phobius"/>
    </source>
</evidence>
<evidence type="ECO:0000313" key="2">
    <source>
        <dbReference type="EMBL" id="QUT46944.1"/>
    </source>
</evidence>
<dbReference type="KEGG" id="beg:INE88_03789"/>
<keyword evidence="1" id="KW-0472">Membrane</keyword>
<accession>A0A975Q6Z2</accession>
<evidence type="ECO:0000313" key="3">
    <source>
        <dbReference type="Proteomes" id="UP000679226"/>
    </source>
</evidence>
<dbReference type="Proteomes" id="UP000679226">
    <property type="component" value="Chromosome"/>
</dbReference>
<dbReference type="PROSITE" id="PS51257">
    <property type="entry name" value="PROKAR_LIPOPROTEIN"/>
    <property type="match status" value="1"/>
</dbReference>
<reference evidence="2" key="1">
    <citation type="journal article" date="2021" name="PLoS Genet.">
        <title>Mobile Type VI secretion system loci of the gut Bacteroidales display extensive intra-ecosystem transfer, multi-species spread and geographical clustering.</title>
        <authorList>
            <person name="Garcia-Bayona L."/>
            <person name="Coyne M.J."/>
            <person name="Comstock L.E."/>
        </authorList>
    </citation>
    <scope>NUCLEOTIDE SEQUENCE</scope>
    <source>
        <strain evidence="2">CL11T00C20</strain>
    </source>
</reference>
<feature type="transmembrane region" description="Helical" evidence="1">
    <location>
        <begin position="134"/>
        <end position="154"/>
    </location>
</feature>